<dbReference type="GO" id="GO:0003723">
    <property type="term" value="F:RNA binding"/>
    <property type="evidence" value="ECO:0007669"/>
    <property type="project" value="UniProtKB-UniRule"/>
</dbReference>
<keyword evidence="6" id="KW-1185">Reference proteome</keyword>
<feature type="region of interest" description="Disordered" evidence="3">
    <location>
        <begin position="142"/>
        <end position="169"/>
    </location>
</feature>
<organism evidence="5 6">
    <name type="scientific">Colocasia esculenta</name>
    <name type="common">Wild taro</name>
    <name type="synonym">Arum esculentum</name>
    <dbReference type="NCBI Taxonomy" id="4460"/>
    <lineage>
        <taxon>Eukaryota</taxon>
        <taxon>Viridiplantae</taxon>
        <taxon>Streptophyta</taxon>
        <taxon>Embryophyta</taxon>
        <taxon>Tracheophyta</taxon>
        <taxon>Spermatophyta</taxon>
        <taxon>Magnoliopsida</taxon>
        <taxon>Liliopsida</taxon>
        <taxon>Araceae</taxon>
        <taxon>Aroideae</taxon>
        <taxon>Colocasieae</taxon>
        <taxon>Colocasia</taxon>
    </lineage>
</organism>
<dbReference type="SUPFAM" id="SSF54928">
    <property type="entry name" value="RNA-binding domain, RBD"/>
    <property type="match status" value="1"/>
</dbReference>
<protein>
    <recommendedName>
        <fullName evidence="4">RRM domain-containing protein</fullName>
    </recommendedName>
</protein>
<evidence type="ECO:0000256" key="1">
    <source>
        <dbReference type="ARBA" id="ARBA00022884"/>
    </source>
</evidence>
<dbReference type="Proteomes" id="UP000652761">
    <property type="component" value="Unassembled WGS sequence"/>
</dbReference>
<feature type="compositionally biased region" description="Polar residues" evidence="3">
    <location>
        <begin position="306"/>
        <end position="315"/>
    </location>
</feature>
<feature type="region of interest" description="Disordered" evidence="3">
    <location>
        <begin position="289"/>
        <end position="315"/>
    </location>
</feature>
<dbReference type="OrthoDB" id="439808at2759"/>
<evidence type="ECO:0000313" key="6">
    <source>
        <dbReference type="Proteomes" id="UP000652761"/>
    </source>
</evidence>
<evidence type="ECO:0000259" key="4">
    <source>
        <dbReference type="PROSITE" id="PS50102"/>
    </source>
</evidence>
<keyword evidence="1 2" id="KW-0694">RNA-binding</keyword>
<dbReference type="Gene3D" id="3.30.70.330">
    <property type="match status" value="1"/>
</dbReference>
<accession>A0A843W0B8</accession>
<dbReference type="PROSITE" id="PS50102">
    <property type="entry name" value="RRM"/>
    <property type="match status" value="1"/>
</dbReference>
<dbReference type="InterPro" id="IPR035979">
    <property type="entry name" value="RBD_domain_sf"/>
</dbReference>
<comment type="caution">
    <text evidence="5">The sequence shown here is derived from an EMBL/GenBank/DDBJ whole genome shotgun (WGS) entry which is preliminary data.</text>
</comment>
<evidence type="ECO:0000256" key="2">
    <source>
        <dbReference type="PROSITE-ProRule" id="PRU00176"/>
    </source>
</evidence>
<feature type="compositionally biased region" description="Low complexity" evidence="3">
    <location>
        <begin position="146"/>
        <end position="169"/>
    </location>
</feature>
<dbReference type="PANTHER" id="PTHR11176">
    <property type="entry name" value="BOULE-RELATED"/>
    <property type="match status" value="1"/>
</dbReference>
<feature type="domain" description="RRM" evidence="4">
    <location>
        <begin position="14"/>
        <end position="60"/>
    </location>
</feature>
<dbReference type="InterPro" id="IPR012677">
    <property type="entry name" value="Nucleotide-bd_a/b_plait_sf"/>
</dbReference>
<evidence type="ECO:0000256" key="3">
    <source>
        <dbReference type="SAM" id="MobiDB-lite"/>
    </source>
</evidence>
<reference evidence="5" key="1">
    <citation type="submission" date="2017-07" db="EMBL/GenBank/DDBJ databases">
        <title>Taro Niue Genome Assembly and Annotation.</title>
        <authorList>
            <person name="Atibalentja N."/>
            <person name="Keating K."/>
            <person name="Fields C.J."/>
        </authorList>
    </citation>
    <scope>NUCLEOTIDE SEQUENCE</scope>
    <source>
        <strain evidence="5">Niue_2</strain>
        <tissue evidence="5">Leaf</tissue>
    </source>
</reference>
<dbReference type="PANTHER" id="PTHR11176:SF56">
    <property type="entry name" value="RRM DOMAIN-CONTAINING PROTEIN"/>
    <property type="match status" value="1"/>
</dbReference>
<evidence type="ECO:0000313" key="5">
    <source>
        <dbReference type="EMBL" id="MQM02609.1"/>
    </source>
</evidence>
<name>A0A843W0B8_COLES</name>
<dbReference type="AlphaFoldDB" id="A0A843W0B8"/>
<dbReference type="SMART" id="SM00360">
    <property type="entry name" value="RRM"/>
    <property type="match status" value="1"/>
</dbReference>
<sequence length="315" mass="34215">MVSMGQQMGDTTLTKVFVGGLAWETQKEALTEHFGRYGDIMEAVIIYDRATGRSKGYGFVGQRRIHSLPEEEQERGQSMREERDKRPRKYRSFFRFLIRGLVGSSVQVTFKEAEAAKKACEDAAPVINGRRANCNLAALGARRPRSSPTRPALVQPPRAAATPPQPASAAGTWYYPSGAPPPSPLQHYYRGIPFYAAYGYPPSYLADGGHSTQKLSQCTGGAPYPTPTSYPAQAGLAGPNPAVVPVYPWYHWHQQPQTMGVPMQLYTPTTVGPITPVPAIVAKLPPAVPPTTTGKPSTCAFRRTSGAPSSVPRSR</sequence>
<dbReference type="InterPro" id="IPR000504">
    <property type="entry name" value="RRM_dom"/>
</dbReference>
<dbReference type="Pfam" id="PF00076">
    <property type="entry name" value="RRM_1"/>
    <property type="match status" value="1"/>
</dbReference>
<proteinExistence type="predicted"/>
<dbReference type="EMBL" id="NMUH01002884">
    <property type="protein sequence ID" value="MQM02609.1"/>
    <property type="molecule type" value="Genomic_DNA"/>
</dbReference>
<gene>
    <name evidence="5" type="ORF">Taro_035373</name>
</gene>